<sequence>MQPRVGTGVIVGILLDLSTASLSSFVDMRVESRLHNSPPCHFCQPDPPPPPNCPDLLDTSAVGFAFPICAYPDWHQQQCSTLGSPLRIRYYYPRNCSTSISMF</sequence>
<dbReference type="AlphaFoldDB" id="A0A0C3PQY5"/>
<evidence type="ECO:0000313" key="2">
    <source>
        <dbReference type="EMBL" id="KIO10964.1"/>
    </source>
</evidence>
<proteinExistence type="predicted"/>
<gene>
    <name evidence="2" type="ORF">M404DRAFT_883995</name>
</gene>
<keyword evidence="1" id="KW-0732">Signal</keyword>
<protein>
    <submittedName>
        <fullName evidence="2">Uncharacterized protein</fullName>
    </submittedName>
</protein>
<reference evidence="3" key="2">
    <citation type="submission" date="2015-01" db="EMBL/GenBank/DDBJ databases">
        <title>Evolutionary Origins and Diversification of the Mycorrhizal Mutualists.</title>
        <authorList>
            <consortium name="DOE Joint Genome Institute"/>
            <consortium name="Mycorrhizal Genomics Consortium"/>
            <person name="Kohler A."/>
            <person name="Kuo A."/>
            <person name="Nagy L.G."/>
            <person name="Floudas D."/>
            <person name="Copeland A."/>
            <person name="Barry K.W."/>
            <person name="Cichocki N."/>
            <person name="Veneault-Fourrey C."/>
            <person name="LaButti K."/>
            <person name="Lindquist E.A."/>
            <person name="Lipzen A."/>
            <person name="Lundell T."/>
            <person name="Morin E."/>
            <person name="Murat C."/>
            <person name="Riley R."/>
            <person name="Ohm R."/>
            <person name="Sun H."/>
            <person name="Tunlid A."/>
            <person name="Henrissat B."/>
            <person name="Grigoriev I.V."/>
            <person name="Hibbett D.S."/>
            <person name="Martin F."/>
        </authorList>
    </citation>
    <scope>NUCLEOTIDE SEQUENCE [LARGE SCALE GENOMIC DNA]</scope>
    <source>
        <strain evidence="3">Marx 270</strain>
    </source>
</reference>
<dbReference type="Proteomes" id="UP000054217">
    <property type="component" value="Unassembled WGS sequence"/>
</dbReference>
<keyword evidence="3" id="KW-1185">Reference proteome</keyword>
<evidence type="ECO:0000256" key="1">
    <source>
        <dbReference type="SAM" id="SignalP"/>
    </source>
</evidence>
<evidence type="ECO:0000313" key="3">
    <source>
        <dbReference type="Proteomes" id="UP000054217"/>
    </source>
</evidence>
<feature type="chain" id="PRO_5002168090" evidence="1">
    <location>
        <begin position="21"/>
        <end position="103"/>
    </location>
</feature>
<accession>A0A0C3PQY5</accession>
<reference evidence="2 3" key="1">
    <citation type="submission" date="2014-04" db="EMBL/GenBank/DDBJ databases">
        <authorList>
            <consortium name="DOE Joint Genome Institute"/>
            <person name="Kuo A."/>
            <person name="Kohler A."/>
            <person name="Costa M.D."/>
            <person name="Nagy L.G."/>
            <person name="Floudas D."/>
            <person name="Copeland A."/>
            <person name="Barry K.W."/>
            <person name="Cichocki N."/>
            <person name="Veneault-Fourrey C."/>
            <person name="LaButti K."/>
            <person name="Lindquist E.A."/>
            <person name="Lipzen A."/>
            <person name="Lundell T."/>
            <person name="Morin E."/>
            <person name="Murat C."/>
            <person name="Sun H."/>
            <person name="Tunlid A."/>
            <person name="Henrissat B."/>
            <person name="Grigoriev I.V."/>
            <person name="Hibbett D.S."/>
            <person name="Martin F."/>
            <person name="Nordberg H.P."/>
            <person name="Cantor M.N."/>
            <person name="Hua S.X."/>
        </authorList>
    </citation>
    <scope>NUCLEOTIDE SEQUENCE [LARGE SCALE GENOMIC DNA]</scope>
    <source>
        <strain evidence="2 3">Marx 270</strain>
    </source>
</reference>
<dbReference type="EMBL" id="KN831951">
    <property type="protein sequence ID" value="KIO10964.1"/>
    <property type="molecule type" value="Genomic_DNA"/>
</dbReference>
<name>A0A0C3PQY5_PISTI</name>
<feature type="signal peptide" evidence="1">
    <location>
        <begin position="1"/>
        <end position="20"/>
    </location>
</feature>
<dbReference type="HOGENOM" id="CLU_2264842_0_0_1"/>
<dbReference type="InParanoid" id="A0A0C3PQY5"/>
<organism evidence="2 3">
    <name type="scientific">Pisolithus tinctorius Marx 270</name>
    <dbReference type="NCBI Taxonomy" id="870435"/>
    <lineage>
        <taxon>Eukaryota</taxon>
        <taxon>Fungi</taxon>
        <taxon>Dikarya</taxon>
        <taxon>Basidiomycota</taxon>
        <taxon>Agaricomycotina</taxon>
        <taxon>Agaricomycetes</taxon>
        <taxon>Agaricomycetidae</taxon>
        <taxon>Boletales</taxon>
        <taxon>Sclerodermatineae</taxon>
        <taxon>Pisolithaceae</taxon>
        <taxon>Pisolithus</taxon>
    </lineage>
</organism>